<dbReference type="EMBL" id="AAMD01000108">
    <property type="protein sequence ID" value="EAU64670.1"/>
    <property type="molecule type" value="Genomic_DNA"/>
</dbReference>
<sequence>MVLKRATRAVTSSQRQAKASLVCQRCSKSSRGELLKWPSTEVTSTQSARKGPWPHVSTACPSKWCGTSCAGGSSKRKPSLSQPRAKDSKPSRWPEKKARATETSERAARHTYQRSKSSHASSGTPKPARASRRVTAVSVQCAASPGRAPASSKLGLRRAMSEEPPGVPVLESDAAQHWQLPHRQLHIRGQAVQRQVHSRVAQLPHSGHVANDVEHVRPGHLSGREALGVLEVESEVDARVGRAVRLADAEVGSQRLADARGDILGRSALAQEEARGDVHAPIHRLLDAHLEGEGAGEDFRYLPQHLGLERGRGRPAALGHHVEDAGILRNGGVLVGRQHEGAGHTGQTPGVDFEVFAGDGACQGPEALRGQQLRGGDRLPIRATRGRSGVVDGHLHRVAVGVLKAALHDDEAPRVHVADRAAPRLVHHHHGASGRQAVGAGAEADGGLVPLVDADEEVGVAGAGVEEGVHLTEGALGGGHAGGAVDVGGEVQVRFEVGEAAGVEELGVRLRVLGHSEDAGRVCAGRNGGGGQQLEADGLRHFLSADNGAGGERDGGCWRQGQAQLHLGGGCLGTVKPVAQHACQGDDVAALSGGGEARFAGEVVLVAAKDVANEGVHLQQDVAEAGDFEIAPVGEDALHERDEARAQGVEVAVGVVGGRREKWHVGTRRQSLAAGHLAETGTSVWCPPRGMVGERRGEAPIAQGD</sequence>
<evidence type="ECO:0000313" key="2">
    <source>
        <dbReference type="EMBL" id="EAU64670.1"/>
    </source>
</evidence>
<feature type="compositionally biased region" description="Basic and acidic residues" evidence="1">
    <location>
        <begin position="84"/>
        <end position="108"/>
    </location>
</feature>
<gene>
    <name evidence="2" type="ORF">STIAU_1392</name>
</gene>
<dbReference type="AlphaFoldDB" id="Q08VZ8"/>
<organism evidence="2 3">
    <name type="scientific">Stigmatella aurantiaca (strain DW4/3-1)</name>
    <dbReference type="NCBI Taxonomy" id="378806"/>
    <lineage>
        <taxon>Bacteria</taxon>
        <taxon>Pseudomonadati</taxon>
        <taxon>Myxococcota</taxon>
        <taxon>Myxococcia</taxon>
        <taxon>Myxococcales</taxon>
        <taxon>Cystobacterineae</taxon>
        <taxon>Archangiaceae</taxon>
        <taxon>Stigmatella</taxon>
    </lineage>
</organism>
<proteinExistence type="predicted"/>
<name>Q08VZ8_STIAD</name>
<dbReference type="Proteomes" id="UP000032702">
    <property type="component" value="Unassembled WGS sequence"/>
</dbReference>
<comment type="caution">
    <text evidence="2">The sequence shown here is derived from an EMBL/GenBank/DDBJ whole genome shotgun (WGS) entry which is preliminary data.</text>
</comment>
<protein>
    <submittedName>
        <fullName evidence="2">Uncharacterized protein</fullName>
    </submittedName>
</protein>
<reference evidence="2 3" key="1">
    <citation type="submission" date="2006-04" db="EMBL/GenBank/DDBJ databases">
        <authorList>
            <person name="Nierman W.C."/>
        </authorList>
    </citation>
    <scope>NUCLEOTIDE SEQUENCE [LARGE SCALE GENOMIC DNA]</scope>
    <source>
        <strain evidence="2 3">DW4/3-1</strain>
    </source>
</reference>
<feature type="region of interest" description="Disordered" evidence="1">
    <location>
        <begin position="67"/>
        <end position="154"/>
    </location>
</feature>
<evidence type="ECO:0000256" key="1">
    <source>
        <dbReference type="SAM" id="MobiDB-lite"/>
    </source>
</evidence>
<evidence type="ECO:0000313" key="3">
    <source>
        <dbReference type="Proteomes" id="UP000032702"/>
    </source>
</evidence>
<accession>Q08VZ8</accession>